<evidence type="ECO:0000313" key="9">
    <source>
        <dbReference type="Proteomes" id="UP000284779"/>
    </source>
</evidence>
<dbReference type="CDD" id="cd07560">
    <property type="entry name" value="Peptidase_S41_CPP"/>
    <property type="match status" value="1"/>
</dbReference>
<dbReference type="RefSeq" id="WP_117900055.1">
    <property type="nucleotide sequence ID" value="NZ_DBFNXO010000079.1"/>
</dbReference>
<dbReference type="Gene3D" id="3.30.750.44">
    <property type="match status" value="1"/>
</dbReference>
<dbReference type="InterPro" id="IPR029045">
    <property type="entry name" value="ClpP/crotonase-like_dom_sf"/>
</dbReference>
<dbReference type="Proteomes" id="UP000286186">
    <property type="component" value="Unassembled WGS sequence"/>
</dbReference>
<evidence type="ECO:0000256" key="2">
    <source>
        <dbReference type="ARBA" id="ARBA00022670"/>
    </source>
</evidence>
<dbReference type="SMART" id="SM00228">
    <property type="entry name" value="PDZ"/>
    <property type="match status" value="1"/>
</dbReference>
<protein>
    <submittedName>
        <fullName evidence="7">S41 family peptidase</fullName>
    </submittedName>
</protein>
<dbReference type="GO" id="GO:0030288">
    <property type="term" value="C:outer membrane-bounded periplasmic space"/>
    <property type="evidence" value="ECO:0007669"/>
    <property type="project" value="TreeGrafter"/>
</dbReference>
<dbReference type="PROSITE" id="PS50106">
    <property type="entry name" value="PDZ"/>
    <property type="match status" value="1"/>
</dbReference>
<evidence type="ECO:0000313" key="8">
    <source>
        <dbReference type="EMBL" id="RHF90201.1"/>
    </source>
</evidence>
<dbReference type="InterPro" id="IPR004447">
    <property type="entry name" value="Peptidase_S41A"/>
</dbReference>
<dbReference type="PANTHER" id="PTHR32060">
    <property type="entry name" value="TAIL-SPECIFIC PROTEASE"/>
    <property type="match status" value="1"/>
</dbReference>
<dbReference type="InterPro" id="IPR001478">
    <property type="entry name" value="PDZ"/>
</dbReference>
<name>A0A413R5H2_9FIRM</name>
<evidence type="ECO:0000256" key="5">
    <source>
        <dbReference type="RuleBase" id="RU004404"/>
    </source>
</evidence>
<feature type="domain" description="PDZ" evidence="6">
    <location>
        <begin position="96"/>
        <end position="166"/>
    </location>
</feature>
<evidence type="ECO:0000256" key="3">
    <source>
        <dbReference type="ARBA" id="ARBA00022801"/>
    </source>
</evidence>
<keyword evidence="9" id="KW-1185">Reference proteome</keyword>
<dbReference type="InterPro" id="IPR036034">
    <property type="entry name" value="PDZ_sf"/>
</dbReference>
<evidence type="ECO:0000256" key="4">
    <source>
        <dbReference type="ARBA" id="ARBA00022825"/>
    </source>
</evidence>
<dbReference type="GO" id="GO:0006508">
    <property type="term" value="P:proteolysis"/>
    <property type="evidence" value="ECO:0007669"/>
    <property type="project" value="UniProtKB-KW"/>
</dbReference>
<gene>
    <name evidence="8" type="ORF">DW652_02630</name>
    <name evidence="7" type="ORF">DW944_11065</name>
</gene>
<keyword evidence="4 5" id="KW-0720">Serine protease</keyword>
<dbReference type="InterPro" id="IPR005151">
    <property type="entry name" value="Tail-specific_protease"/>
</dbReference>
<dbReference type="FunFam" id="2.30.42.10:FF:000063">
    <property type="entry name" value="Peptidase, S41 family"/>
    <property type="match status" value="1"/>
</dbReference>
<dbReference type="EMBL" id="QRHR01000002">
    <property type="protein sequence ID" value="RHF90201.1"/>
    <property type="molecule type" value="Genomic_DNA"/>
</dbReference>
<dbReference type="GO" id="GO:0004175">
    <property type="term" value="F:endopeptidase activity"/>
    <property type="evidence" value="ECO:0007669"/>
    <property type="project" value="TreeGrafter"/>
</dbReference>
<dbReference type="EMBL" id="QSFD01000013">
    <property type="protein sequence ID" value="RHA16904.1"/>
    <property type="molecule type" value="Genomic_DNA"/>
</dbReference>
<dbReference type="NCBIfam" id="TIGR00225">
    <property type="entry name" value="prc"/>
    <property type="match status" value="1"/>
</dbReference>
<dbReference type="Gene3D" id="2.30.42.10">
    <property type="match status" value="1"/>
</dbReference>
<dbReference type="AlphaFoldDB" id="A0A413R5H2"/>
<sequence>MMKKNKNRFLLGFFFGMLAMAVVVGGVGTGLYFANQNTSGKTISEKTSQKLDYINKLIDAKFLNKVNESDLEDGIYKGLLEGLNDPYSVYYTAEEYRKMMEQTSGTYSGIGALVSQNAETGIITVVKAFADAPAAKAGVKNGDIIYKVKGKEVTGVDINNVVTEMKGEKGTTVDITVYRESEKKYIDFTITRDQVNEPTVEYKMLDKKKKIGYIQISQFEEVTYDQFTKALDDLKKQGMKAVIFDVRSNPGGLYETVCKMLDEILPEGNLVSTKDKYGNEEKQTSDSKCLEMPMVVLQNKDSASASEIFAGAIQDFNAGKIVGTQSFGKGIVQTILPLSDGSAVKLTVQDYYTPSGKNIHGKGITPDVEAELEENATSDTQLEKAKETIMELMK</sequence>
<dbReference type="Pfam" id="PF22694">
    <property type="entry name" value="CtpB_N-like"/>
    <property type="match status" value="1"/>
</dbReference>
<reference evidence="9 10" key="1">
    <citation type="submission" date="2018-08" db="EMBL/GenBank/DDBJ databases">
        <title>A genome reference for cultivated species of the human gut microbiota.</title>
        <authorList>
            <person name="Zou Y."/>
            <person name="Xue W."/>
            <person name="Luo G."/>
        </authorList>
    </citation>
    <scope>NUCLEOTIDE SEQUENCE [LARGE SCALE GENOMIC DNA]</scope>
    <source>
        <strain evidence="8 10">AM23-22</strain>
        <strain evidence="7 9">AM44-11BH</strain>
    </source>
</reference>
<comment type="similarity">
    <text evidence="1 5">Belongs to the peptidase S41A family.</text>
</comment>
<evidence type="ECO:0000259" key="6">
    <source>
        <dbReference type="PROSITE" id="PS50106"/>
    </source>
</evidence>
<dbReference type="GO" id="GO:0007165">
    <property type="term" value="P:signal transduction"/>
    <property type="evidence" value="ECO:0007669"/>
    <property type="project" value="TreeGrafter"/>
</dbReference>
<evidence type="ECO:0000313" key="10">
    <source>
        <dbReference type="Proteomes" id="UP000286186"/>
    </source>
</evidence>
<accession>A0A413R5H2</accession>
<dbReference type="Gene3D" id="3.90.226.10">
    <property type="entry name" value="2-enoyl-CoA Hydratase, Chain A, domain 1"/>
    <property type="match status" value="1"/>
</dbReference>
<keyword evidence="2 5" id="KW-0645">Protease</keyword>
<comment type="caution">
    <text evidence="7">The sequence shown here is derived from an EMBL/GenBank/DDBJ whole genome shotgun (WGS) entry which is preliminary data.</text>
</comment>
<dbReference type="Pfam" id="PF13180">
    <property type="entry name" value="PDZ_2"/>
    <property type="match status" value="1"/>
</dbReference>
<keyword evidence="3 5" id="KW-0378">Hydrolase</keyword>
<dbReference type="Proteomes" id="UP000284779">
    <property type="component" value="Unassembled WGS sequence"/>
</dbReference>
<dbReference type="InterPro" id="IPR055210">
    <property type="entry name" value="CtpA/B_N"/>
</dbReference>
<dbReference type="PANTHER" id="PTHR32060:SF30">
    <property type="entry name" value="CARBOXY-TERMINAL PROCESSING PROTEASE CTPA"/>
    <property type="match status" value="1"/>
</dbReference>
<proteinExistence type="inferred from homology"/>
<dbReference type="Pfam" id="PF03572">
    <property type="entry name" value="Peptidase_S41"/>
    <property type="match status" value="1"/>
</dbReference>
<dbReference type="SUPFAM" id="SSF52096">
    <property type="entry name" value="ClpP/crotonase"/>
    <property type="match status" value="1"/>
</dbReference>
<dbReference type="GO" id="GO:0008236">
    <property type="term" value="F:serine-type peptidase activity"/>
    <property type="evidence" value="ECO:0007669"/>
    <property type="project" value="UniProtKB-KW"/>
</dbReference>
<evidence type="ECO:0000313" key="7">
    <source>
        <dbReference type="EMBL" id="RHA16904.1"/>
    </source>
</evidence>
<dbReference type="SMART" id="SM00245">
    <property type="entry name" value="TSPc"/>
    <property type="match status" value="1"/>
</dbReference>
<dbReference type="SUPFAM" id="SSF50156">
    <property type="entry name" value="PDZ domain-like"/>
    <property type="match status" value="1"/>
</dbReference>
<organism evidence="7 9">
    <name type="scientific">Eubacterium ventriosum</name>
    <dbReference type="NCBI Taxonomy" id="39496"/>
    <lineage>
        <taxon>Bacteria</taxon>
        <taxon>Bacillati</taxon>
        <taxon>Bacillota</taxon>
        <taxon>Clostridia</taxon>
        <taxon>Eubacteriales</taxon>
        <taxon>Eubacteriaceae</taxon>
        <taxon>Eubacterium</taxon>
    </lineage>
</organism>
<evidence type="ECO:0000256" key="1">
    <source>
        <dbReference type="ARBA" id="ARBA00009179"/>
    </source>
</evidence>